<keyword evidence="2" id="KW-0812">Transmembrane</keyword>
<feature type="transmembrane region" description="Helical" evidence="2">
    <location>
        <begin position="94"/>
        <end position="118"/>
    </location>
</feature>
<reference evidence="3" key="1">
    <citation type="submission" date="2019-04" db="EMBL/GenBank/DDBJ databases">
        <title>Sequencing of skin fungus with MAO and IRED activity.</title>
        <authorList>
            <person name="Marsaioli A.J."/>
            <person name="Bonatto J.M.C."/>
            <person name="Reis Junior O."/>
        </authorList>
    </citation>
    <scope>NUCLEOTIDE SEQUENCE</scope>
    <source>
        <strain evidence="3">28M1</strain>
    </source>
</reference>
<dbReference type="Proteomes" id="UP000758155">
    <property type="component" value="Unassembled WGS sequence"/>
</dbReference>
<evidence type="ECO:0000256" key="2">
    <source>
        <dbReference type="SAM" id="Phobius"/>
    </source>
</evidence>
<evidence type="ECO:0000313" key="4">
    <source>
        <dbReference type="Proteomes" id="UP000758155"/>
    </source>
</evidence>
<proteinExistence type="predicted"/>
<keyword evidence="2" id="KW-1133">Transmembrane helix</keyword>
<dbReference type="OrthoDB" id="10255512at2759"/>
<evidence type="ECO:0000256" key="1">
    <source>
        <dbReference type="SAM" id="Coils"/>
    </source>
</evidence>
<keyword evidence="2" id="KW-0472">Membrane</keyword>
<feature type="coiled-coil region" evidence="1">
    <location>
        <begin position="284"/>
        <end position="311"/>
    </location>
</feature>
<keyword evidence="1" id="KW-0175">Coiled coil</keyword>
<dbReference type="AlphaFoldDB" id="A0A9P4WZE6"/>
<dbReference type="EMBL" id="SWKV01000004">
    <property type="protein sequence ID" value="KAF3046442.1"/>
    <property type="molecule type" value="Genomic_DNA"/>
</dbReference>
<name>A0A9P4WZE6_9PLEO</name>
<keyword evidence="4" id="KW-1185">Reference proteome</keyword>
<accession>A0A9P4WZE6</accession>
<comment type="caution">
    <text evidence="3">The sequence shown here is derived from an EMBL/GenBank/DDBJ whole genome shotgun (WGS) entry which is preliminary data.</text>
</comment>
<organism evidence="3 4">
    <name type="scientific">Didymella heteroderae</name>
    <dbReference type="NCBI Taxonomy" id="1769908"/>
    <lineage>
        <taxon>Eukaryota</taxon>
        <taxon>Fungi</taxon>
        <taxon>Dikarya</taxon>
        <taxon>Ascomycota</taxon>
        <taxon>Pezizomycotina</taxon>
        <taxon>Dothideomycetes</taxon>
        <taxon>Pleosporomycetidae</taxon>
        <taxon>Pleosporales</taxon>
        <taxon>Pleosporineae</taxon>
        <taxon>Didymellaceae</taxon>
        <taxon>Didymella</taxon>
    </lineage>
</organism>
<evidence type="ECO:0000313" key="3">
    <source>
        <dbReference type="EMBL" id="KAF3046442.1"/>
    </source>
</evidence>
<sequence>MAFAAAFPDAGWLFTELTEYLPALTSQHFNSTLFGLISEVFSNDTLPPVCPLVLSSSLPTSSVKEVVDAAFDKSVADVLMSVGWKEGIIHALPFGPITTIVLLAVSLAILTLLLRFWIEEHTAGKDAQIIALRNTIARCRRKQRGLIQELSTSRSDLIEISTQVYNLRYSKDKLQASFDDLKHSFDILARSLTHLENHNKTIEARNEDIDQENKILWHRNASLSQENANLRATWAACSASYYGLTTDHTALQTLYAQTFRQNSQLKKDLSTAREISAHNARSAAHLASTALHNAESRIAALEAQMQHSKHLEEENARLLSAASVRESWIANKDIEVFALRMEIGHQEKAHRRLEKACAAQSCTIESRNIEIFALRTEVEMQGAAIERLVRGTAEKEDTIDASDNTVLFQTDRAERAERKLAWHRFAFEQAQKHAHLEVDGFKEPPVQEHIFEARLESRDFDAFLHTADASDGLGWTFGDIPGTTEDAQEEARDLAATIVPAERESKETGASEEDLDDFSYIVEEASVVCNDNTAAALVLTESESLTTDLDFESIVLSGEESDVKIFEGVTAT</sequence>
<gene>
    <name evidence="3" type="ORF">E8E12_009223</name>
</gene>
<protein>
    <submittedName>
        <fullName evidence="3">Uncharacterized protein</fullName>
    </submittedName>
</protein>